<comment type="caution">
    <text evidence="3">The sequence shown here is derived from an EMBL/GenBank/DDBJ whole genome shotgun (WGS) entry which is preliminary data.</text>
</comment>
<keyword evidence="4" id="KW-1185">Reference proteome</keyword>
<proteinExistence type="predicted"/>
<name>A0A8T0GAT9_CERPU</name>
<feature type="chain" id="PRO_5035803581" description="NADH dehydrogenase subunit 4" evidence="2">
    <location>
        <begin position="18"/>
        <end position="60"/>
    </location>
</feature>
<protein>
    <recommendedName>
        <fullName evidence="5">NADH dehydrogenase subunit 4</fullName>
    </recommendedName>
</protein>
<evidence type="ECO:0000313" key="4">
    <source>
        <dbReference type="Proteomes" id="UP000822688"/>
    </source>
</evidence>
<dbReference type="EMBL" id="CM026432">
    <property type="protein sequence ID" value="KAG0556476.1"/>
    <property type="molecule type" value="Genomic_DNA"/>
</dbReference>
<evidence type="ECO:0000256" key="2">
    <source>
        <dbReference type="SAM" id="SignalP"/>
    </source>
</evidence>
<keyword evidence="1" id="KW-0472">Membrane</keyword>
<reference evidence="3 4" key="1">
    <citation type="submission" date="2020-06" db="EMBL/GenBank/DDBJ databases">
        <title>WGS assembly of Ceratodon purpureus strain R40.</title>
        <authorList>
            <person name="Carey S.B."/>
            <person name="Jenkins J."/>
            <person name="Shu S."/>
            <person name="Lovell J.T."/>
            <person name="Sreedasyam A."/>
            <person name="Maumus F."/>
            <person name="Tiley G.P."/>
            <person name="Fernandez-Pozo N."/>
            <person name="Barry K."/>
            <person name="Chen C."/>
            <person name="Wang M."/>
            <person name="Lipzen A."/>
            <person name="Daum C."/>
            <person name="Saski C.A."/>
            <person name="Payton A.C."/>
            <person name="Mcbreen J.C."/>
            <person name="Conrad R.E."/>
            <person name="Kollar L.M."/>
            <person name="Olsson S."/>
            <person name="Huttunen S."/>
            <person name="Landis J.B."/>
            <person name="Wickett N.J."/>
            <person name="Johnson M.G."/>
            <person name="Rensing S.A."/>
            <person name="Grimwood J."/>
            <person name="Schmutz J."/>
            <person name="Mcdaniel S.F."/>
        </authorList>
    </citation>
    <scope>NUCLEOTIDE SEQUENCE [LARGE SCALE GENOMIC DNA]</scope>
    <source>
        <strain evidence="3 4">R40</strain>
    </source>
</reference>
<evidence type="ECO:0000256" key="1">
    <source>
        <dbReference type="SAM" id="Phobius"/>
    </source>
</evidence>
<accession>A0A8T0GAT9</accession>
<feature type="transmembrane region" description="Helical" evidence="1">
    <location>
        <begin position="27"/>
        <end position="47"/>
    </location>
</feature>
<gene>
    <name evidence="3" type="ORF">KC19_11G056300</name>
</gene>
<dbReference type="AlphaFoldDB" id="A0A8T0GAT9"/>
<organism evidence="3 4">
    <name type="scientific">Ceratodon purpureus</name>
    <name type="common">Fire moss</name>
    <name type="synonym">Dicranum purpureum</name>
    <dbReference type="NCBI Taxonomy" id="3225"/>
    <lineage>
        <taxon>Eukaryota</taxon>
        <taxon>Viridiplantae</taxon>
        <taxon>Streptophyta</taxon>
        <taxon>Embryophyta</taxon>
        <taxon>Bryophyta</taxon>
        <taxon>Bryophytina</taxon>
        <taxon>Bryopsida</taxon>
        <taxon>Dicranidae</taxon>
        <taxon>Pseudoditrichales</taxon>
        <taxon>Ditrichaceae</taxon>
        <taxon>Ceratodon</taxon>
    </lineage>
</organism>
<keyword evidence="2" id="KW-0732">Signal</keyword>
<feature type="signal peptide" evidence="2">
    <location>
        <begin position="1"/>
        <end position="17"/>
    </location>
</feature>
<evidence type="ECO:0008006" key="5">
    <source>
        <dbReference type="Google" id="ProtNLM"/>
    </source>
</evidence>
<sequence>MFLLSICVCCLVFPCHAFLREKKNLLFFIVFSCPLVFWACGFGYEVWFGEVMIFSRNIRG</sequence>
<dbReference type="Proteomes" id="UP000822688">
    <property type="component" value="Chromosome 11"/>
</dbReference>
<keyword evidence="1" id="KW-0812">Transmembrane</keyword>
<keyword evidence="1" id="KW-1133">Transmembrane helix</keyword>
<evidence type="ECO:0000313" key="3">
    <source>
        <dbReference type="EMBL" id="KAG0556476.1"/>
    </source>
</evidence>